<comment type="caution">
    <text evidence="2">The sequence shown here is derived from an EMBL/GenBank/DDBJ whole genome shotgun (WGS) entry which is preliminary data.</text>
</comment>
<feature type="compositionally biased region" description="Polar residues" evidence="1">
    <location>
        <begin position="28"/>
        <end position="37"/>
    </location>
</feature>
<feature type="compositionally biased region" description="Low complexity" evidence="1">
    <location>
        <begin position="51"/>
        <end position="64"/>
    </location>
</feature>
<dbReference type="Proteomes" id="UP001175271">
    <property type="component" value="Unassembled WGS sequence"/>
</dbReference>
<feature type="region of interest" description="Disordered" evidence="1">
    <location>
        <begin position="1"/>
        <end position="84"/>
    </location>
</feature>
<evidence type="ECO:0000256" key="1">
    <source>
        <dbReference type="SAM" id="MobiDB-lite"/>
    </source>
</evidence>
<evidence type="ECO:0000313" key="3">
    <source>
        <dbReference type="Proteomes" id="UP001175271"/>
    </source>
</evidence>
<gene>
    <name evidence="2" type="ORF">QR680_003741</name>
</gene>
<evidence type="ECO:0000313" key="2">
    <source>
        <dbReference type="EMBL" id="KAK0408038.1"/>
    </source>
</evidence>
<dbReference type="AlphaFoldDB" id="A0AA39HLD5"/>
<reference evidence="2" key="1">
    <citation type="submission" date="2023-06" db="EMBL/GenBank/DDBJ databases">
        <title>Genomic analysis of the entomopathogenic nematode Steinernema hermaphroditum.</title>
        <authorList>
            <person name="Schwarz E.M."/>
            <person name="Heppert J.K."/>
            <person name="Baniya A."/>
            <person name="Schwartz H.T."/>
            <person name="Tan C.-H."/>
            <person name="Antoshechkin I."/>
            <person name="Sternberg P.W."/>
            <person name="Goodrich-Blair H."/>
            <person name="Dillman A.R."/>
        </authorList>
    </citation>
    <scope>NUCLEOTIDE SEQUENCE</scope>
    <source>
        <strain evidence="2">PS9179</strain>
        <tissue evidence="2">Whole animal</tissue>
    </source>
</reference>
<sequence>MSTQSTPAMPTHRGFSSKAREILLDPPGTSTMQQQQAKLAKMDGSFRRTDSVGSQKSNSSTKSSPVKDSEFDNLDDFPKVQKQPKVHKLLGEIGKTKSANDLLRKTTIIRTFQQQNIMRLPSVDSDLEHASRYRNIVQRDEDFDGFSYEGSASRKSAYEMK</sequence>
<proteinExistence type="predicted"/>
<name>A0AA39HLD5_9BILA</name>
<protein>
    <submittedName>
        <fullName evidence="2">Uncharacterized protein</fullName>
    </submittedName>
</protein>
<dbReference type="EMBL" id="JAUCMV010000003">
    <property type="protein sequence ID" value="KAK0408038.1"/>
    <property type="molecule type" value="Genomic_DNA"/>
</dbReference>
<organism evidence="2 3">
    <name type="scientific">Steinernema hermaphroditum</name>
    <dbReference type="NCBI Taxonomy" id="289476"/>
    <lineage>
        <taxon>Eukaryota</taxon>
        <taxon>Metazoa</taxon>
        <taxon>Ecdysozoa</taxon>
        <taxon>Nematoda</taxon>
        <taxon>Chromadorea</taxon>
        <taxon>Rhabditida</taxon>
        <taxon>Tylenchina</taxon>
        <taxon>Panagrolaimomorpha</taxon>
        <taxon>Strongyloidoidea</taxon>
        <taxon>Steinernematidae</taxon>
        <taxon>Steinernema</taxon>
    </lineage>
</organism>
<keyword evidence="3" id="KW-1185">Reference proteome</keyword>
<accession>A0AA39HLD5</accession>
<feature type="compositionally biased region" description="Basic and acidic residues" evidence="1">
    <location>
        <begin position="40"/>
        <end position="50"/>
    </location>
</feature>